<dbReference type="Pfam" id="PF08843">
    <property type="entry name" value="AbiEii"/>
    <property type="match status" value="1"/>
</dbReference>
<sequence length="57" mass="6289">MKDFYDLWALPKAVGIDMKDLADAILGTFERRNTLVPATCPVGLSAEFTADPDKMTQ</sequence>
<keyword evidence="2" id="KW-1185">Reference proteome</keyword>
<name>A0A6B3RR26_9RHOB</name>
<dbReference type="EMBL" id="JAAIKE010000014">
    <property type="protein sequence ID" value="NEX48600.1"/>
    <property type="molecule type" value="Genomic_DNA"/>
</dbReference>
<organism evidence="1 2">
    <name type="scientific">Pseudotabrizicola algicola</name>
    <dbReference type="NCBI Taxonomy" id="2709381"/>
    <lineage>
        <taxon>Bacteria</taxon>
        <taxon>Pseudomonadati</taxon>
        <taxon>Pseudomonadota</taxon>
        <taxon>Alphaproteobacteria</taxon>
        <taxon>Rhodobacterales</taxon>
        <taxon>Paracoccaceae</taxon>
        <taxon>Pseudotabrizicola</taxon>
    </lineage>
</organism>
<comment type="caution">
    <text evidence="1">The sequence shown here is derived from an EMBL/GenBank/DDBJ whole genome shotgun (WGS) entry which is preliminary data.</text>
</comment>
<proteinExistence type="predicted"/>
<evidence type="ECO:0000313" key="2">
    <source>
        <dbReference type="Proteomes" id="UP000481421"/>
    </source>
</evidence>
<gene>
    <name evidence="1" type="ORF">G3572_20595</name>
</gene>
<keyword evidence="1" id="KW-0808">Transferase</keyword>
<dbReference type="Proteomes" id="UP000481421">
    <property type="component" value="Unassembled WGS sequence"/>
</dbReference>
<reference evidence="1 2" key="1">
    <citation type="submission" date="2020-02" db="EMBL/GenBank/DDBJ databases">
        <title>Rhodobacter algicola sp. nov., isolated from microalga culture.</title>
        <authorList>
            <person name="Park C.-Y."/>
        </authorList>
    </citation>
    <scope>NUCLEOTIDE SEQUENCE [LARGE SCALE GENOMIC DNA]</scope>
    <source>
        <strain evidence="1 2">ETT8</strain>
    </source>
</reference>
<protein>
    <submittedName>
        <fullName evidence="1">Nucleotidyl transferase AbiEii/AbiGii toxin family protein</fullName>
    </submittedName>
</protein>
<accession>A0A6B3RR26</accession>
<dbReference type="AlphaFoldDB" id="A0A6B3RR26"/>
<dbReference type="GO" id="GO:0016740">
    <property type="term" value="F:transferase activity"/>
    <property type="evidence" value="ECO:0007669"/>
    <property type="project" value="UniProtKB-KW"/>
</dbReference>
<evidence type="ECO:0000313" key="1">
    <source>
        <dbReference type="EMBL" id="NEX48600.1"/>
    </source>
</evidence>
<dbReference type="InterPro" id="IPR014942">
    <property type="entry name" value="AbiEii"/>
</dbReference>